<comment type="similarity">
    <text evidence="2">Belongs to the fimbrial protein family.</text>
</comment>
<dbReference type="EMBL" id="CWJI01000004">
    <property type="protein sequence ID" value="CRY55251.1"/>
    <property type="molecule type" value="Genomic_DNA"/>
</dbReference>
<dbReference type="Gene3D" id="2.60.40.1090">
    <property type="entry name" value="Fimbrial-type adhesion domain"/>
    <property type="match status" value="1"/>
</dbReference>
<dbReference type="InterPro" id="IPR036937">
    <property type="entry name" value="Adhesion_dom_fimbrial_sf"/>
</dbReference>
<proteinExistence type="inferred from homology"/>
<dbReference type="InterPro" id="IPR008966">
    <property type="entry name" value="Adhesion_dom_sf"/>
</dbReference>
<reference evidence="8" key="1">
    <citation type="submission" date="2015-03" db="EMBL/GenBank/DDBJ databases">
        <authorList>
            <consortium name="Pathogen Informatics"/>
        </authorList>
    </citation>
    <scope>NUCLEOTIDE SEQUENCE [LARGE SCALE GENOMIC DNA]</scope>
    <source>
        <strain evidence="8">R148</strain>
    </source>
</reference>
<dbReference type="Gene3D" id="2.60.40.3310">
    <property type="match status" value="1"/>
</dbReference>
<name>A0A0H5MDV6_YERIN</name>
<evidence type="ECO:0000313" key="8">
    <source>
        <dbReference type="Proteomes" id="UP000043316"/>
    </source>
</evidence>
<feature type="chain" id="PRO_5005220587" evidence="5">
    <location>
        <begin position="37"/>
        <end position="345"/>
    </location>
</feature>
<dbReference type="SUPFAM" id="SSF49401">
    <property type="entry name" value="Bacterial adhesins"/>
    <property type="match status" value="1"/>
</dbReference>
<dbReference type="AlphaFoldDB" id="A0A0H5MDV6"/>
<evidence type="ECO:0000256" key="1">
    <source>
        <dbReference type="ARBA" id="ARBA00004561"/>
    </source>
</evidence>
<dbReference type="PANTHER" id="PTHR33420">
    <property type="entry name" value="FIMBRIAL SUBUNIT ELFA-RELATED"/>
    <property type="match status" value="1"/>
</dbReference>
<dbReference type="Pfam" id="PF00419">
    <property type="entry name" value="Fimbrial"/>
    <property type="match status" value="1"/>
</dbReference>
<dbReference type="GO" id="GO:0043709">
    <property type="term" value="P:cell adhesion involved in single-species biofilm formation"/>
    <property type="evidence" value="ECO:0007669"/>
    <property type="project" value="TreeGrafter"/>
</dbReference>
<evidence type="ECO:0000259" key="6">
    <source>
        <dbReference type="Pfam" id="PF00419"/>
    </source>
</evidence>
<keyword evidence="4" id="KW-0281">Fimbrium</keyword>
<dbReference type="InterPro" id="IPR000259">
    <property type="entry name" value="Adhesion_dom_fimbrial"/>
</dbReference>
<dbReference type="InterPro" id="IPR050263">
    <property type="entry name" value="Bact_Fimbrial_Adh_Pro"/>
</dbReference>
<accession>A0A0H5MDV6</accession>
<evidence type="ECO:0000256" key="4">
    <source>
        <dbReference type="ARBA" id="ARBA00023263"/>
    </source>
</evidence>
<organism evidence="7 8">
    <name type="scientific">Yersinia intermedia</name>
    <dbReference type="NCBI Taxonomy" id="631"/>
    <lineage>
        <taxon>Bacteria</taxon>
        <taxon>Pseudomonadati</taxon>
        <taxon>Pseudomonadota</taxon>
        <taxon>Gammaproteobacteria</taxon>
        <taxon>Enterobacterales</taxon>
        <taxon>Yersiniaceae</taxon>
        <taxon>Yersinia</taxon>
    </lineage>
</organism>
<comment type="subcellular location">
    <subcellularLocation>
        <location evidence="1">Fimbrium</location>
    </subcellularLocation>
</comment>
<evidence type="ECO:0000256" key="3">
    <source>
        <dbReference type="ARBA" id="ARBA00022729"/>
    </source>
</evidence>
<dbReference type="GO" id="GO:0009289">
    <property type="term" value="C:pilus"/>
    <property type="evidence" value="ECO:0007669"/>
    <property type="project" value="UniProtKB-SubCell"/>
</dbReference>
<evidence type="ECO:0000256" key="2">
    <source>
        <dbReference type="ARBA" id="ARBA00006671"/>
    </source>
</evidence>
<feature type="domain" description="Fimbrial-type adhesion" evidence="6">
    <location>
        <begin position="206"/>
        <end position="345"/>
    </location>
</feature>
<protein>
    <submittedName>
        <fullName evidence="7">Putative fimbrial subunit</fullName>
    </submittedName>
</protein>
<dbReference type="RefSeq" id="WP_230822792.1">
    <property type="nucleotide sequence ID" value="NZ_CWJI01000004.1"/>
</dbReference>
<dbReference type="Proteomes" id="UP000043316">
    <property type="component" value="Unassembled WGS sequence"/>
</dbReference>
<evidence type="ECO:0000256" key="5">
    <source>
        <dbReference type="SAM" id="SignalP"/>
    </source>
</evidence>
<evidence type="ECO:0000313" key="7">
    <source>
        <dbReference type="EMBL" id="CRY55251.1"/>
    </source>
</evidence>
<gene>
    <name evidence="7" type="ORF">ERS008476_02235</name>
</gene>
<keyword evidence="3 5" id="KW-0732">Signal</keyword>
<sequence length="345" mass="37600">MFYSKLLKIKNNIHLSQLSLIGGGLALFMLSPSAAAIDCTLNNSPYTINTNFNLHRNLPINHAEQIAENTTDIECDNTGINFYIDFEVTSNVPSIPSLPGVYPTNLRGIGIKYEIYEHYTSQCNKGTIYQIDNLTNTLNFNCNPNGKTSFRAGPDSFIYIVKLEENHEVGIINTFPIFSAKYSEASQNPTSGKTINNIFQLSNALTIRRNGCTLDSNRLDFNLGENQQNDFKGMGSTGTPITKQIPLTCDPDTKYFLQVDGVAELNDKGVIKLTPEPGAATGVGVQLLANGQPVEFGRAKQMGTSASSGNDIKTTIDITAQYYQTASTVTPGPANASATFTMTYQ</sequence>
<feature type="signal peptide" evidence="5">
    <location>
        <begin position="1"/>
        <end position="36"/>
    </location>
</feature>
<dbReference type="PANTHER" id="PTHR33420:SF12">
    <property type="entry name" value="FIMBRIN-LIKE PROTEIN FIMI-RELATED"/>
    <property type="match status" value="1"/>
</dbReference>